<dbReference type="Proteomes" id="UP000019116">
    <property type="component" value="Chromosome 1D"/>
</dbReference>
<evidence type="ECO:0000313" key="6">
    <source>
        <dbReference type="Proteomes" id="UP000019116"/>
    </source>
</evidence>
<dbReference type="STRING" id="4565.A0A3B5ZZJ8"/>
<dbReference type="Gramene" id="TraesCS1D03G0852400.1">
    <property type="protein sequence ID" value="TraesCS1D03G0852400.1.CDS"/>
    <property type="gene ID" value="TraesCS1D03G0852400"/>
</dbReference>
<comment type="subcellular location">
    <subcellularLocation>
        <location evidence="1">Membrane</location>
    </subcellularLocation>
</comment>
<evidence type="ECO:0000259" key="4">
    <source>
        <dbReference type="PROSITE" id="PS50011"/>
    </source>
</evidence>
<gene>
    <name evidence="5" type="primary">LOC123160401</name>
</gene>
<dbReference type="SMR" id="A0A3B5ZZJ8"/>
<dbReference type="Gramene" id="TraesLDM1D03G00550940.1">
    <property type="protein sequence ID" value="TraesLDM1D03G00550940.1"/>
    <property type="gene ID" value="TraesLDM1D03G00550940"/>
</dbReference>
<protein>
    <recommendedName>
        <fullName evidence="4">Protein kinase domain-containing protein</fullName>
    </recommendedName>
</protein>
<dbReference type="Gramene" id="TraesCAD_scaffold_068685_01G000100.1">
    <property type="protein sequence ID" value="TraesCAD_scaffold_068685_01G000100.1"/>
    <property type="gene ID" value="TraesCAD_scaffold_068685_01G000100"/>
</dbReference>
<dbReference type="OMA" id="TSFAYRS"/>
<evidence type="ECO:0000256" key="1">
    <source>
        <dbReference type="ARBA" id="ARBA00004370"/>
    </source>
</evidence>
<dbReference type="PANTHER" id="PTHR47985">
    <property type="entry name" value="OS07G0668900 PROTEIN"/>
    <property type="match status" value="1"/>
</dbReference>
<name>A0A3B5ZZJ8_WHEAT</name>
<dbReference type="InterPro" id="IPR000719">
    <property type="entry name" value="Prot_kinase_dom"/>
</dbReference>
<dbReference type="KEGG" id="taes:123160401"/>
<dbReference type="GO" id="GO:0004674">
    <property type="term" value="F:protein serine/threonine kinase activity"/>
    <property type="evidence" value="ECO:0007669"/>
    <property type="project" value="UniProtKB-KW"/>
</dbReference>
<keyword evidence="2" id="KW-0723">Serine/threonine-protein kinase</keyword>
<dbReference type="GO" id="GO:0005886">
    <property type="term" value="C:plasma membrane"/>
    <property type="evidence" value="ECO:0000318"/>
    <property type="project" value="GO_Central"/>
</dbReference>
<dbReference type="PROSITE" id="PS50011">
    <property type="entry name" value="PROTEIN_KINASE_DOM"/>
    <property type="match status" value="1"/>
</dbReference>
<dbReference type="Gene3D" id="1.10.510.10">
    <property type="entry name" value="Transferase(Phosphotransferase) domain 1"/>
    <property type="match status" value="1"/>
</dbReference>
<keyword evidence="3" id="KW-0472">Membrane</keyword>
<reference evidence="5" key="2">
    <citation type="submission" date="2018-10" db="UniProtKB">
        <authorList>
            <consortium name="EnsemblPlants"/>
        </authorList>
    </citation>
    <scope>IDENTIFICATION</scope>
</reference>
<keyword evidence="2" id="KW-0808">Transferase</keyword>
<evidence type="ECO:0000256" key="2">
    <source>
        <dbReference type="ARBA" id="ARBA00022527"/>
    </source>
</evidence>
<reference evidence="5" key="1">
    <citation type="submission" date="2018-08" db="EMBL/GenBank/DDBJ databases">
        <authorList>
            <person name="Rossello M."/>
        </authorList>
    </citation>
    <scope>NUCLEOTIDE SEQUENCE [LARGE SCALE GENOMIC DNA]</scope>
    <source>
        <strain evidence="5">cv. Chinese Spring</strain>
    </source>
</reference>
<dbReference type="GeneID" id="123160401"/>
<dbReference type="GO" id="GO:0004672">
    <property type="term" value="F:protein kinase activity"/>
    <property type="evidence" value="ECO:0000318"/>
    <property type="project" value="GO_Central"/>
</dbReference>
<dbReference type="Gramene" id="TraesSTA1D03G00547170.1">
    <property type="protein sequence ID" value="TraesSTA1D03G00547170.1"/>
    <property type="gene ID" value="TraesSTA1D03G00547170"/>
</dbReference>
<evidence type="ECO:0000313" key="5">
    <source>
        <dbReference type="EnsemblPlants" id="TraesCS1D02G364000.1"/>
    </source>
</evidence>
<dbReference type="Pfam" id="PF07714">
    <property type="entry name" value="PK_Tyr_Ser-Thr"/>
    <property type="match status" value="1"/>
</dbReference>
<dbReference type="EnsemblPlants" id="TraesCS1D02G364000.1">
    <property type="protein sequence ID" value="TraesCS1D02G364000.1"/>
    <property type="gene ID" value="TraesCS1D02G364000"/>
</dbReference>
<dbReference type="Gramene" id="TraesROB_scaffold_051030_01G000100.1">
    <property type="protein sequence ID" value="TraesROB_scaffold_051030_01G000100.1"/>
    <property type="gene ID" value="TraesROB_scaffold_051030_01G000100"/>
</dbReference>
<dbReference type="InterPro" id="IPR011009">
    <property type="entry name" value="Kinase-like_dom_sf"/>
</dbReference>
<dbReference type="Gramene" id="TraesCLE_scaffold_031611_01G000200.1">
    <property type="protein sequence ID" value="TraesCLE_scaffold_031611_01G000200.1"/>
    <property type="gene ID" value="TraesCLE_scaffold_031611_01G000200"/>
</dbReference>
<dbReference type="Gramene" id="TraesRN1D0100901500.1">
    <property type="protein sequence ID" value="TraesRN1D0100901500.1"/>
    <property type="gene ID" value="TraesRN1D0100901500"/>
</dbReference>
<dbReference type="Gramene" id="TraesKAR1D01G0321280.1">
    <property type="protein sequence ID" value="cds.TraesKAR1D01G0321280.1"/>
    <property type="gene ID" value="TraesKAR1D01G0321280"/>
</dbReference>
<dbReference type="GO" id="GO:0005524">
    <property type="term" value="F:ATP binding"/>
    <property type="evidence" value="ECO:0007669"/>
    <property type="project" value="InterPro"/>
</dbReference>
<proteinExistence type="predicted"/>
<dbReference type="Gramene" id="TraesWEE_scaffold_050889_01G000300.1">
    <property type="protein sequence ID" value="TraesWEE_scaffold_050889_01G000300.1"/>
    <property type="gene ID" value="TraesWEE_scaffold_050889_01G000300"/>
</dbReference>
<dbReference type="RefSeq" id="XP_044434161.1">
    <property type="nucleotide sequence ID" value="XM_044578226.1"/>
</dbReference>
<dbReference type="Gramene" id="TraesJUL1D03G00551560.1">
    <property type="protein sequence ID" value="TraesJUL1D03G00551560.1"/>
    <property type="gene ID" value="TraesJUL1D03G00551560"/>
</dbReference>
<keyword evidence="2" id="KW-0418">Kinase</keyword>
<sequence>MGGSSCFLCLGARKEVPPPPRADPHSSSSVAATAARTLAFDELAAATRNFRDDFRIVRTSFAYRSPGQALLDWNTRMNIAAGVAKGLEYLHDKGVVYHIFMSSSDVLLGEGNHPKLSQYGLADLGRLVADDDEKLCIDFTRTAAIAPETRFKGKATMESNVYNFGGVLLELITGRRPVDPTRAIAEDCNLVIWATQLMDRGQFRRMADPALQARYPSMDLQEALEVASMCIHEEPAMKSPIGAVVAALSRLAAYDNHPPESSHHAALR</sequence>
<dbReference type="AlphaFoldDB" id="A0A3B5ZZJ8"/>
<dbReference type="Gramene" id="TraesCS1D02G364000.1">
    <property type="protein sequence ID" value="TraesCS1D02G364000.1"/>
    <property type="gene ID" value="TraesCS1D02G364000"/>
</dbReference>
<accession>A0A3B5ZZJ8</accession>
<organism evidence="5">
    <name type="scientific">Triticum aestivum</name>
    <name type="common">Wheat</name>
    <dbReference type="NCBI Taxonomy" id="4565"/>
    <lineage>
        <taxon>Eukaryota</taxon>
        <taxon>Viridiplantae</taxon>
        <taxon>Streptophyta</taxon>
        <taxon>Embryophyta</taxon>
        <taxon>Tracheophyta</taxon>
        <taxon>Spermatophyta</taxon>
        <taxon>Magnoliopsida</taxon>
        <taxon>Liliopsida</taxon>
        <taxon>Poales</taxon>
        <taxon>Poaceae</taxon>
        <taxon>BOP clade</taxon>
        <taxon>Pooideae</taxon>
        <taxon>Triticodae</taxon>
        <taxon>Triticeae</taxon>
        <taxon>Triticinae</taxon>
        <taxon>Triticum</taxon>
    </lineage>
</organism>
<dbReference type="PANTHER" id="PTHR47985:SF23">
    <property type="entry name" value="OS07G0695300 PROTEIN"/>
    <property type="match status" value="1"/>
</dbReference>
<dbReference type="InterPro" id="IPR001245">
    <property type="entry name" value="Ser-Thr/Tyr_kinase_cat_dom"/>
</dbReference>
<feature type="domain" description="Protein kinase" evidence="4">
    <location>
        <begin position="1"/>
        <end position="251"/>
    </location>
</feature>
<dbReference type="SUPFAM" id="SSF56112">
    <property type="entry name" value="Protein kinase-like (PK-like)"/>
    <property type="match status" value="1"/>
</dbReference>
<keyword evidence="6" id="KW-1185">Reference proteome</keyword>
<evidence type="ECO:0000256" key="3">
    <source>
        <dbReference type="ARBA" id="ARBA00023136"/>
    </source>
</evidence>